<sequence length="375" mass="41248">MEAKSEMAEPIPAAAVASVFGNDDLLREILLRLGFPTRLVRAAAVSKRWLRNASDPGFLCRFRHPYPFGLLGFCIRTAGHPRALFVPMMPQAPELVTFIRRGGFDLPDGAEDVWDCRGGRLVVSAVGGRYAVCSPLYPARGVATFPSPCIIPGTVRRPLISGDDGDHTAVALVVGGKGVWVHLSDLQARDDGAALELVTLPRYWGICPKFGLLTYGNLYMISIAGHIIGLDLPTRSLFYIDLPEGVSGVNFKLSRAEGTGFYLIQVKEFQIHIWLHSTGNNAGNWDLVDTICLHQVLGNLAHPTWLSEGAVTQVAAVGDNADFLFLRIEYEVFYMHKRSRAVEKVYELQEPDCDIHPFMMVWPPTFPALDDGLSG</sequence>
<name>A0ABC9A2F9_9POAL</name>
<reference evidence="2 3" key="2">
    <citation type="submission" date="2024-10" db="EMBL/GenBank/DDBJ databases">
        <authorList>
            <person name="Ryan C."/>
        </authorList>
    </citation>
    <scope>NUCLEOTIDE SEQUENCE [LARGE SCALE GENOMIC DNA]</scope>
</reference>
<feature type="domain" description="F-box protein AT5G49610-like beta-propeller" evidence="1">
    <location>
        <begin position="112"/>
        <end position="366"/>
    </location>
</feature>
<accession>A0ABC9A2F9</accession>
<dbReference type="Proteomes" id="UP001497457">
    <property type="component" value="Chromosome 2b"/>
</dbReference>
<evidence type="ECO:0000313" key="3">
    <source>
        <dbReference type="Proteomes" id="UP001497457"/>
    </source>
</evidence>
<proteinExistence type="predicted"/>
<evidence type="ECO:0000259" key="1">
    <source>
        <dbReference type="Pfam" id="PF23635"/>
    </source>
</evidence>
<keyword evidence="3" id="KW-1185">Reference proteome</keyword>
<dbReference type="Pfam" id="PF23635">
    <property type="entry name" value="Beta-prop_AT5G49610-like"/>
    <property type="match status" value="1"/>
</dbReference>
<reference evidence="3" key="1">
    <citation type="submission" date="2024-06" db="EMBL/GenBank/DDBJ databases">
        <authorList>
            <person name="Ryan C."/>
        </authorList>
    </citation>
    <scope>NUCLEOTIDE SEQUENCE [LARGE SCALE GENOMIC DNA]</scope>
</reference>
<dbReference type="SUPFAM" id="SSF81383">
    <property type="entry name" value="F-box domain"/>
    <property type="match status" value="1"/>
</dbReference>
<dbReference type="InterPro" id="IPR056594">
    <property type="entry name" value="AT5G49610-like_b-prop"/>
</dbReference>
<dbReference type="AlphaFoldDB" id="A0ABC9A2F9"/>
<gene>
    <name evidence="2" type="ORF">URODEC1_LOCUS49784</name>
</gene>
<protein>
    <recommendedName>
        <fullName evidence="1">F-box protein AT5G49610-like beta-propeller domain-containing protein</fullName>
    </recommendedName>
</protein>
<dbReference type="EMBL" id="OZ075112">
    <property type="protein sequence ID" value="CAL4969835.1"/>
    <property type="molecule type" value="Genomic_DNA"/>
</dbReference>
<dbReference type="PANTHER" id="PTHR33207">
    <property type="entry name" value="F-BOX DOMAIN CONTAINING PROTEIN-RELATED"/>
    <property type="match status" value="1"/>
</dbReference>
<dbReference type="InterPro" id="IPR036047">
    <property type="entry name" value="F-box-like_dom_sf"/>
</dbReference>
<evidence type="ECO:0000313" key="2">
    <source>
        <dbReference type="EMBL" id="CAL4969835.1"/>
    </source>
</evidence>
<organism evidence="2 3">
    <name type="scientific">Urochloa decumbens</name>
    <dbReference type="NCBI Taxonomy" id="240449"/>
    <lineage>
        <taxon>Eukaryota</taxon>
        <taxon>Viridiplantae</taxon>
        <taxon>Streptophyta</taxon>
        <taxon>Embryophyta</taxon>
        <taxon>Tracheophyta</taxon>
        <taxon>Spermatophyta</taxon>
        <taxon>Magnoliopsida</taxon>
        <taxon>Liliopsida</taxon>
        <taxon>Poales</taxon>
        <taxon>Poaceae</taxon>
        <taxon>PACMAD clade</taxon>
        <taxon>Panicoideae</taxon>
        <taxon>Panicodae</taxon>
        <taxon>Paniceae</taxon>
        <taxon>Melinidinae</taxon>
        <taxon>Urochloa</taxon>
    </lineage>
</organism>